<reference evidence="16" key="2">
    <citation type="submission" date="2025-09" db="UniProtKB">
        <authorList>
            <consortium name="Ensembl"/>
        </authorList>
    </citation>
    <scope>IDENTIFICATION</scope>
</reference>
<feature type="region of interest" description="Disordered" evidence="14">
    <location>
        <begin position="1"/>
        <end position="26"/>
    </location>
</feature>
<protein>
    <recommendedName>
        <fullName evidence="7">Thiamine-triphosphatase</fullName>
        <ecNumber evidence="6">3.6.1.28</ecNumber>
    </recommendedName>
</protein>
<evidence type="ECO:0000259" key="15">
    <source>
        <dbReference type="SMART" id="SM01118"/>
    </source>
</evidence>
<dbReference type="InterPro" id="IPR039582">
    <property type="entry name" value="THTPA"/>
</dbReference>
<keyword evidence="10" id="KW-0378">Hydrolase</keyword>
<evidence type="ECO:0000256" key="1">
    <source>
        <dbReference type="ARBA" id="ARBA00001946"/>
    </source>
</evidence>
<dbReference type="SMART" id="SM01118">
    <property type="entry name" value="CYTH"/>
    <property type="match status" value="1"/>
</dbReference>
<proteinExistence type="inferred from homology"/>
<evidence type="ECO:0000256" key="7">
    <source>
        <dbReference type="ARBA" id="ARBA00020088"/>
    </source>
</evidence>
<dbReference type="GO" id="GO:0000287">
    <property type="term" value="F:magnesium ion binding"/>
    <property type="evidence" value="ECO:0007669"/>
    <property type="project" value="Ensembl"/>
</dbReference>
<dbReference type="SUPFAM" id="SSF55154">
    <property type="entry name" value="CYTH-like phosphatases"/>
    <property type="match status" value="2"/>
</dbReference>
<reference evidence="16" key="1">
    <citation type="submission" date="2025-08" db="UniProtKB">
        <authorList>
            <consortium name="Ensembl"/>
        </authorList>
    </citation>
    <scope>IDENTIFICATION</scope>
</reference>
<dbReference type="EC" id="3.6.1.28" evidence="6"/>
<evidence type="ECO:0000256" key="12">
    <source>
        <dbReference type="ARBA" id="ARBA00022990"/>
    </source>
</evidence>
<comment type="function">
    <text evidence="2">Hydrolase highly specific for thiamine triphosphate (ThTP).</text>
</comment>
<dbReference type="GeneTree" id="ENSGT00390000005996"/>
<dbReference type="OMA" id="HWLRHRE"/>
<organism evidence="16 17">
    <name type="scientific">Salvator merianae</name>
    <name type="common">Argentine black and white tegu</name>
    <name type="synonym">Tupinambis merianae</name>
    <dbReference type="NCBI Taxonomy" id="96440"/>
    <lineage>
        <taxon>Eukaryota</taxon>
        <taxon>Metazoa</taxon>
        <taxon>Chordata</taxon>
        <taxon>Craniata</taxon>
        <taxon>Vertebrata</taxon>
        <taxon>Euteleostomi</taxon>
        <taxon>Lepidosauria</taxon>
        <taxon>Squamata</taxon>
        <taxon>Bifurcata</taxon>
        <taxon>Unidentata</taxon>
        <taxon>Episquamata</taxon>
        <taxon>Laterata</taxon>
        <taxon>Teiioidea</taxon>
        <taxon>Teiidae</taxon>
        <taxon>Salvator</taxon>
    </lineage>
</organism>
<evidence type="ECO:0000313" key="17">
    <source>
        <dbReference type="Proteomes" id="UP000694421"/>
    </source>
</evidence>
<comment type="subunit">
    <text evidence="5">Monomer.</text>
</comment>
<evidence type="ECO:0000256" key="2">
    <source>
        <dbReference type="ARBA" id="ARBA00002106"/>
    </source>
</evidence>
<keyword evidence="8" id="KW-0963">Cytoplasm</keyword>
<dbReference type="Proteomes" id="UP000694421">
    <property type="component" value="Unplaced"/>
</dbReference>
<evidence type="ECO:0000256" key="13">
    <source>
        <dbReference type="ARBA" id="ARBA00048194"/>
    </source>
</evidence>
<feature type="region of interest" description="Disordered" evidence="14">
    <location>
        <begin position="110"/>
        <end position="142"/>
    </location>
</feature>
<feature type="compositionally biased region" description="Pro residues" evidence="14">
    <location>
        <begin position="115"/>
        <end position="124"/>
    </location>
</feature>
<comment type="similarity">
    <text evidence="4">Belongs to the ThTPase family.</text>
</comment>
<dbReference type="InterPro" id="IPR023577">
    <property type="entry name" value="CYTH_domain"/>
</dbReference>
<evidence type="ECO:0000256" key="9">
    <source>
        <dbReference type="ARBA" id="ARBA00022723"/>
    </source>
</evidence>
<keyword evidence="9" id="KW-0479">Metal-binding</keyword>
<dbReference type="GO" id="GO:0005829">
    <property type="term" value="C:cytosol"/>
    <property type="evidence" value="ECO:0007669"/>
    <property type="project" value="Ensembl"/>
</dbReference>
<evidence type="ECO:0000256" key="4">
    <source>
        <dbReference type="ARBA" id="ARBA00008181"/>
    </source>
</evidence>
<dbReference type="Ensembl" id="ENSSMRT00000005884.1">
    <property type="protein sequence ID" value="ENSSMRP00000004993.1"/>
    <property type="gene ID" value="ENSSMRG00000004109.1"/>
</dbReference>
<dbReference type="PANTHER" id="PTHR14586:SF1">
    <property type="entry name" value="THIAMINE-TRIPHOSPHATASE"/>
    <property type="match status" value="1"/>
</dbReference>
<dbReference type="GO" id="GO:0006772">
    <property type="term" value="P:thiamine metabolic process"/>
    <property type="evidence" value="ECO:0007669"/>
    <property type="project" value="InterPro"/>
</dbReference>
<evidence type="ECO:0000313" key="16">
    <source>
        <dbReference type="Ensembl" id="ENSSMRP00000004993.1"/>
    </source>
</evidence>
<dbReference type="Gene3D" id="2.40.320.10">
    <property type="entry name" value="Hypothetical Protein Pfu-838710-001"/>
    <property type="match status" value="1"/>
</dbReference>
<dbReference type="InterPro" id="IPR033469">
    <property type="entry name" value="CYTH-like_dom_sf"/>
</dbReference>
<sequence>MAERSKAEASTEPTCPAGKDPRNLPSGSIEVEQKFIFGPGTVEKLVALGATPEGSVSFCDRYYDLPNMRLILADHWLRERTGAGWELKRPPQRLEGAAGSGSLTCAAVENQVPQRSPPEAPTSPPNSSRGSPQALKGGGQSHLAKQYEEVTHPRDIVDRVCGLLGVEVAAEWQADVAKMAEQLGLNEFARFVTLRRKFHLGDLNLDVDLDEADFGYAVGEIEAMVSEQLEIPSALQRIQKLGRQLDLDMTTPVPGKMSVYLHKFRPEHYEALVQARKLGKVGN</sequence>
<evidence type="ECO:0000256" key="5">
    <source>
        <dbReference type="ARBA" id="ARBA00011245"/>
    </source>
</evidence>
<dbReference type="PANTHER" id="PTHR14586">
    <property type="entry name" value="THIAMINE-TRIPHOSPHATASE"/>
    <property type="match status" value="1"/>
</dbReference>
<dbReference type="InterPro" id="IPR012177">
    <property type="entry name" value="ThTPase_euk"/>
</dbReference>
<dbReference type="AlphaFoldDB" id="A0A8D0B944"/>
<evidence type="ECO:0000256" key="8">
    <source>
        <dbReference type="ARBA" id="ARBA00022490"/>
    </source>
</evidence>
<feature type="domain" description="CYTH" evidence="15">
    <location>
        <begin position="28"/>
        <end position="263"/>
    </location>
</feature>
<keyword evidence="17" id="KW-1185">Reference proteome</keyword>
<keyword evidence="12" id="KW-0007">Acetylation</keyword>
<name>A0A8D0B944_SALMN</name>
<accession>A0A8D0B944</accession>
<comment type="subcellular location">
    <subcellularLocation>
        <location evidence="3">Cytoplasm</location>
    </subcellularLocation>
</comment>
<comment type="cofactor">
    <cofactor evidence="1">
        <name>Mg(2+)</name>
        <dbReference type="ChEBI" id="CHEBI:18420"/>
    </cofactor>
</comment>
<dbReference type="GO" id="GO:0050333">
    <property type="term" value="F:thiamine triphosphate phosphatase activity"/>
    <property type="evidence" value="ECO:0007669"/>
    <property type="project" value="UniProtKB-EC"/>
</dbReference>
<evidence type="ECO:0000256" key="10">
    <source>
        <dbReference type="ARBA" id="ARBA00022801"/>
    </source>
</evidence>
<dbReference type="CDD" id="cd07758">
    <property type="entry name" value="ThTPase"/>
    <property type="match status" value="1"/>
</dbReference>
<evidence type="ECO:0000256" key="11">
    <source>
        <dbReference type="ARBA" id="ARBA00022842"/>
    </source>
</evidence>
<evidence type="ECO:0000256" key="14">
    <source>
        <dbReference type="SAM" id="MobiDB-lite"/>
    </source>
</evidence>
<keyword evidence="11" id="KW-0460">Magnesium</keyword>
<dbReference type="GO" id="GO:0009229">
    <property type="term" value="P:thiamine diphosphate biosynthetic process"/>
    <property type="evidence" value="ECO:0007669"/>
    <property type="project" value="Ensembl"/>
</dbReference>
<evidence type="ECO:0000256" key="3">
    <source>
        <dbReference type="ARBA" id="ARBA00004496"/>
    </source>
</evidence>
<comment type="catalytic activity">
    <reaction evidence="13">
        <text>thiamine triphosphate + H2O = thiamine diphosphate + phosphate + H(+)</text>
        <dbReference type="Rhea" id="RHEA:11744"/>
        <dbReference type="ChEBI" id="CHEBI:15377"/>
        <dbReference type="ChEBI" id="CHEBI:15378"/>
        <dbReference type="ChEBI" id="CHEBI:43474"/>
        <dbReference type="ChEBI" id="CHEBI:58937"/>
        <dbReference type="ChEBI" id="CHEBI:58938"/>
        <dbReference type="EC" id="3.6.1.28"/>
    </reaction>
</comment>
<dbReference type="Pfam" id="PF01928">
    <property type="entry name" value="CYTH"/>
    <property type="match status" value="1"/>
</dbReference>
<evidence type="ECO:0000256" key="6">
    <source>
        <dbReference type="ARBA" id="ARBA00012378"/>
    </source>
</evidence>